<dbReference type="InterPro" id="IPR017850">
    <property type="entry name" value="Alkaline_phosphatase_core_sf"/>
</dbReference>
<dbReference type="Gene3D" id="3.40.720.10">
    <property type="entry name" value="Alkaline Phosphatase, subunit A"/>
    <property type="match status" value="1"/>
</dbReference>
<proteinExistence type="predicted"/>
<protein>
    <recommendedName>
        <fullName evidence="3">Type I phosphodiesterase / nucleotide pyrophosphatase</fullName>
    </recommendedName>
</protein>
<dbReference type="InterPro" id="IPR002591">
    <property type="entry name" value="Phosphodiest/P_Trfase"/>
</dbReference>
<reference evidence="1 2" key="1">
    <citation type="submission" date="2017-11" db="EMBL/GenBank/DDBJ databases">
        <title>Whole genome sequencing of cultured pathogen.</title>
        <authorList>
            <person name="Hoffmann M."/>
            <person name="Sanchez M."/>
            <person name="Timme R."/>
            <person name="Nudel K."/>
            <person name="Bry L."/>
        </authorList>
    </citation>
    <scope>NUCLEOTIDE SEQUENCE [LARGE SCALE GENOMIC DNA]</scope>
    <source>
        <strain evidence="1 2">216</strain>
    </source>
</reference>
<dbReference type="EMBL" id="CP024932">
    <property type="protein sequence ID" value="ATZ07893.1"/>
    <property type="molecule type" value="Genomic_DNA"/>
</dbReference>
<name>A0ABC8CLJ4_CORST</name>
<gene>
    <name evidence="1" type="ORF">A9D01_03010</name>
</gene>
<sequence>MVAKNLFICVDGATFNYARSVRFEENIARLTAQVTTPLRPLKSVNPSSTAPAHASAFSGKLPIEHGILGNFYNAVSVVQRNYDPVKWIHPYTYGSTLSNTILDDLDAKGLSWAAVNMPQTVKMPVDGKSSNFTPYVLYAPEGFCILKNDHKNMVGEIKIFDRSISVLCRENFDRIQFVTPHQTVTSTVSKEPFFIIIQDSDSFICLWVRLETAGKEVKIWHSKAGMICGIPIDEHWRQILESLPPVVEKIPRFKDLDKKYTECPTEEWVTEMAIHLGRDAELDALWVRYNTVDHAQETLLFRENELPHEDAEQKIIEVYSHTLDEICRLISAQDDIDNVVIFSDHGIDRITQFISVPDIISEIFGPSHHVEVVYTDTRLLALRNIKTSNMSVEDIRLSCKRLGIQLQLPMSYEERSAGWDMLLWARNNCEFSDRPQSDSTLDSWAGHGGDCDRQELHGILLTSSNVSSKGFAYAKDIRELRRVWQELLGIQSTGHES</sequence>
<dbReference type="Pfam" id="PF01663">
    <property type="entry name" value="Phosphodiest"/>
    <property type="match status" value="1"/>
</dbReference>
<accession>A0ABC8CLJ4</accession>
<dbReference type="AlphaFoldDB" id="A0ABC8CLJ4"/>
<evidence type="ECO:0000313" key="1">
    <source>
        <dbReference type="EMBL" id="ATZ07893.1"/>
    </source>
</evidence>
<organism evidence="1 2">
    <name type="scientific">Corynebacterium striatum</name>
    <dbReference type="NCBI Taxonomy" id="43770"/>
    <lineage>
        <taxon>Bacteria</taxon>
        <taxon>Bacillati</taxon>
        <taxon>Actinomycetota</taxon>
        <taxon>Actinomycetes</taxon>
        <taxon>Mycobacteriales</taxon>
        <taxon>Corynebacteriaceae</taxon>
        <taxon>Corynebacterium</taxon>
    </lineage>
</organism>
<dbReference type="SUPFAM" id="SSF53649">
    <property type="entry name" value="Alkaline phosphatase-like"/>
    <property type="match status" value="1"/>
</dbReference>
<evidence type="ECO:0000313" key="2">
    <source>
        <dbReference type="Proteomes" id="UP000231994"/>
    </source>
</evidence>
<evidence type="ECO:0008006" key="3">
    <source>
        <dbReference type="Google" id="ProtNLM"/>
    </source>
</evidence>
<dbReference type="Proteomes" id="UP000231994">
    <property type="component" value="Chromosome"/>
</dbReference>